<dbReference type="GO" id="GO:1902936">
    <property type="term" value="F:phosphatidylinositol bisphosphate binding"/>
    <property type="evidence" value="ECO:0007669"/>
    <property type="project" value="TreeGrafter"/>
</dbReference>
<dbReference type="SMART" id="SM00516">
    <property type="entry name" value="SEC14"/>
    <property type="match status" value="1"/>
</dbReference>
<dbReference type="GO" id="GO:0016020">
    <property type="term" value="C:membrane"/>
    <property type="evidence" value="ECO:0007669"/>
    <property type="project" value="TreeGrafter"/>
</dbReference>
<dbReference type="EMBL" id="CASHTH010002633">
    <property type="protein sequence ID" value="CAI8032884.1"/>
    <property type="molecule type" value="Genomic_DNA"/>
</dbReference>
<dbReference type="Gene3D" id="3.40.525.10">
    <property type="entry name" value="CRAL-TRIO lipid binding domain"/>
    <property type="match status" value="1"/>
</dbReference>
<dbReference type="PANTHER" id="PTHR10174:SF208">
    <property type="entry name" value="CRAL-TRIO DOMAIN-CONTAINING PROTEIN DDB_G0278031"/>
    <property type="match status" value="1"/>
</dbReference>
<dbReference type="PANTHER" id="PTHR10174">
    <property type="entry name" value="ALPHA-TOCOPHEROL TRANSFER PROTEIN-RELATED"/>
    <property type="match status" value="1"/>
</dbReference>
<dbReference type="InterPro" id="IPR036273">
    <property type="entry name" value="CRAL/TRIO_N_dom_sf"/>
</dbReference>
<keyword evidence="3" id="KW-1185">Reference proteome</keyword>
<feature type="domain" description="CRAL-TRIO" evidence="1">
    <location>
        <begin position="116"/>
        <end position="281"/>
    </location>
</feature>
<dbReference type="AlphaFoldDB" id="A0AA35SNV7"/>
<evidence type="ECO:0000313" key="2">
    <source>
        <dbReference type="EMBL" id="CAI8032884.1"/>
    </source>
</evidence>
<dbReference type="Gene3D" id="1.10.8.20">
    <property type="entry name" value="N-terminal domain of phosphatidylinositol transfer protein sec14p"/>
    <property type="match status" value="1"/>
</dbReference>
<dbReference type="Pfam" id="PF03765">
    <property type="entry name" value="CRAL_TRIO_N"/>
    <property type="match status" value="1"/>
</dbReference>
<dbReference type="SUPFAM" id="SSF46938">
    <property type="entry name" value="CRAL/TRIO N-terminal domain"/>
    <property type="match status" value="1"/>
</dbReference>
<dbReference type="SUPFAM" id="SSF52087">
    <property type="entry name" value="CRAL/TRIO domain"/>
    <property type="match status" value="1"/>
</dbReference>
<dbReference type="SMART" id="SM01100">
    <property type="entry name" value="CRAL_TRIO_N"/>
    <property type="match status" value="1"/>
</dbReference>
<evidence type="ECO:0000313" key="3">
    <source>
        <dbReference type="Proteomes" id="UP001174909"/>
    </source>
</evidence>
<name>A0AA35SNV7_GEOBA</name>
<dbReference type="PRINTS" id="PR00180">
    <property type="entry name" value="CRETINALDHBP"/>
</dbReference>
<comment type="caution">
    <text evidence="2">The sequence shown here is derived from an EMBL/GenBank/DDBJ whole genome shotgun (WGS) entry which is preliminary data.</text>
</comment>
<dbReference type="InterPro" id="IPR036865">
    <property type="entry name" value="CRAL-TRIO_dom_sf"/>
</dbReference>
<dbReference type="PROSITE" id="PS50191">
    <property type="entry name" value="CRAL_TRIO"/>
    <property type="match status" value="1"/>
</dbReference>
<dbReference type="Proteomes" id="UP001174909">
    <property type="component" value="Unassembled WGS sequence"/>
</dbReference>
<feature type="non-terminal residue" evidence="2">
    <location>
        <position position="295"/>
    </location>
</feature>
<dbReference type="InterPro" id="IPR001251">
    <property type="entry name" value="CRAL-TRIO_dom"/>
</dbReference>
<reference evidence="2" key="1">
    <citation type="submission" date="2023-03" db="EMBL/GenBank/DDBJ databases">
        <authorList>
            <person name="Steffen K."/>
            <person name="Cardenas P."/>
        </authorList>
    </citation>
    <scope>NUCLEOTIDE SEQUENCE</scope>
</reference>
<gene>
    <name evidence="2" type="ORF">GBAR_LOCUS18559</name>
</gene>
<accession>A0AA35SNV7</accession>
<dbReference type="InterPro" id="IPR011074">
    <property type="entry name" value="CRAL/TRIO_N_dom"/>
</dbReference>
<sequence>MTADLGDHSLPPDLAEVARRELNETPAARTECLIQFRRRLTRNALCYGTCSDDGGEEDGYYSAESSASSEEGVPDDRFLLRFLRSKKFDVQRSYAMYKNYHQFFRDHPELSLGLDDIEKIRHVWDAGVVGGLKERDAHGRGVLLTFPGRWDPALHSLEDVLRALVLQLEFMIASEETQVRGFVLVADFTDFSLYQMRSLKPWYFQTMSTLMQNAFPARFKGVYIINQPWYMSVPLSIIRPFLSEKIKTRVNILGRDVRTLRSHFKTDTLPRELGGSCGVYEGRSWAELIVQAHSQ</sequence>
<dbReference type="Pfam" id="PF00650">
    <property type="entry name" value="CRAL_TRIO"/>
    <property type="match status" value="1"/>
</dbReference>
<organism evidence="2 3">
    <name type="scientific">Geodia barretti</name>
    <name type="common">Barrett's horny sponge</name>
    <dbReference type="NCBI Taxonomy" id="519541"/>
    <lineage>
        <taxon>Eukaryota</taxon>
        <taxon>Metazoa</taxon>
        <taxon>Porifera</taxon>
        <taxon>Demospongiae</taxon>
        <taxon>Heteroscleromorpha</taxon>
        <taxon>Tetractinellida</taxon>
        <taxon>Astrophorina</taxon>
        <taxon>Geodiidae</taxon>
        <taxon>Geodia</taxon>
    </lineage>
</organism>
<protein>
    <submittedName>
        <fullName evidence="2">Retinaldehyde-binding protein 1</fullName>
    </submittedName>
</protein>
<proteinExistence type="predicted"/>
<dbReference type="CDD" id="cd00170">
    <property type="entry name" value="SEC14"/>
    <property type="match status" value="1"/>
</dbReference>
<evidence type="ECO:0000259" key="1">
    <source>
        <dbReference type="PROSITE" id="PS50191"/>
    </source>
</evidence>